<sequence>MPPIPVHTSSPINANHPSNPFGTSPGTAAARYTPVNAEASPTTIQPHNPYPAARPGAPAVPQPTNAASATYNSRSQPTTTIPNTTPTATTNFSTDSPPPPQPGAVPSPYTNNNSNPPSLSIPQPPQPGANPQYAPSPTTTASVRHSLPAPTPTRTHNAPLAAQLQSPSVYEPNRGVPPANLTSTYPHDLSHPPGYVQDSRASFDDKPIEECQRYENRASPSSTSRRGILDAEPVFDNRGGDDDTNILNTAMSWAKAAGKRLSRTEQEIWKHVNGDGKH</sequence>
<dbReference type="RefSeq" id="XP_013313021.1">
    <property type="nucleotide sequence ID" value="XM_013457567.1"/>
</dbReference>
<feature type="compositionally biased region" description="Polar residues" evidence="1">
    <location>
        <begin position="133"/>
        <end position="143"/>
    </location>
</feature>
<feature type="compositionally biased region" description="Polar residues" evidence="1">
    <location>
        <begin position="7"/>
        <end position="26"/>
    </location>
</feature>
<proteinExistence type="predicted"/>
<evidence type="ECO:0000313" key="2">
    <source>
        <dbReference type="EMBL" id="KIW52437.1"/>
    </source>
</evidence>
<keyword evidence="3" id="KW-1185">Reference proteome</keyword>
<dbReference type="HOGENOM" id="CLU_058869_0_0_1"/>
<evidence type="ECO:0000256" key="1">
    <source>
        <dbReference type="SAM" id="MobiDB-lite"/>
    </source>
</evidence>
<protein>
    <submittedName>
        <fullName evidence="2">Uncharacterized protein</fullName>
    </submittedName>
</protein>
<dbReference type="STRING" id="348802.A0A0D2CR26"/>
<feature type="compositionally biased region" description="Polar residues" evidence="1">
    <location>
        <begin position="62"/>
        <end position="76"/>
    </location>
</feature>
<feature type="region of interest" description="Disordered" evidence="1">
    <location>
        <begin position="214"/>
        <end position="243"/>
    </location>
</feature>
<feature type="compositionally biased region" description="Low complexity" evidence="1">
    <location>
        <begin position="77"/>
        <end position="90"/>
    </location>
</feature>
<feature type="compositionally biased region" description="Low complexity" evidence="1">
    <location>
        <begin position="106"/>
        <end position="121"/>
    </location>
</feature>
<dbReference type="EMBL" id="KN847321">
    <property type="protein sequence ID" value="KIW52437.1"/>
    <property type="molecule type" value="Genomic_DNA"/>
</dbReference>
<feature type="compositionally biased region" description="Pro residues" evidence="1">
    <location>
        <begin position="96"/>
        <end position="105"/>
    </location>
</feature>
<dbReference type="AlphaFoldDB" id="A0A0D2CR26"/>
<dbReference type="GeneID" id="25329980"/>
<dbReference type="Proteomes" id="UP000054342">
    <property type="component" value="Unassembled WGS sequence"/>
</dbReference>
<organism evidence="2 3">
    <name type="scientific">Exophiala xenobiotica</name>
    <dbReference type="NCBI Taxonomy" id="348802"/>
    <lineage>
        <taxon>Eukaryota</taxon>
        <taxon>Fungi</taxon>
        <taxon>Dikarya</taxon>
        <taxon>Ascomycota</taxon>
        <taxon>Pezizomycotina</taxon>
        <taxon>Eurotiomycetes</taxon>
        <taxon>Chaetothyriomycetidae</taxon>
        <taxon>Chaetothyriales</taxon>
        <taxon>Herpotrichiellaceae</taxon>
        <taxon>Exophiala</taxon>
    </lineage>
</organism>
<feature type="region of interest" description="Disordered" evidence="1">
    <location>
        <begin position="1"/>
        <end position="202"/>
    </location>
</feature>
<name>A0A0D2CR26_9EURO</name>
<dbReference type="OrthoDB" id="5385910at2759"/>
<gene>
    <name evidence="2" type="ORF">PV05_08072</name>
</gene>
<evidence type="ECO:0000313" key="3">
    <source>
        <dbReference type="Proteomes" id="UP000054342"/>
    </source>
</evidence>
<accession>A0A0D2CR26</accession>
<reference evidence="2 3" key="1">
    <citation type="submission" date="2015-01" db="EMBL/GenBank/DDBJ databases">
        <title>The Genome Sequence of Exophiala xenobiotica CBS118157.</title>
        <authorList>
            <consortium name="The Broad Institute Genomics Platform"/>
            <person name="Cuomo C."/>
            <person name="de Hoog S."/>
            <person name="Gorbushina A."/>
            <person name="Stielow B."/>
            <person name="Teixiera M."/>
            <person name="Abouelleil A."/>
            <person name="Chapman S.B."/>
            <person name="Priest M."/>
            <person name="Young S.K."/>
            <person name="Wortman J."/>
            <person name="Nusbaum C."/>
            <person name="Birren B."/>
        </authorList>
    </citation>
    <scope>NUCLEOTIDE SEQUENCE [LARGE SCALE GENOMIC DNA]</scope>
    <source>
        <strain evidence="2 3">CBS 118157</strain>
    </source>
</reference>